<reference evidence="2 3" key="1">
    <citation type="journal article" date="2024" name="IMA Fungus">
        <title>IMA Genome - F19 : A genome assembly and annotation guide to empower mycologists, including annotated draft genome sequences of Ceratocystis pirilliformis, Diaporthe australafricana, Fusarium ophioides, Paecilomyces lecythidis, and Sporothrix stenoceras.</title>
        <authorList>
            <person name="Aylward J."/>
            <person name="Wilson A.M."/>
            <person name="Visagie C.M."/>
            <person name="Spraker J."/>
            <person name="Barnes I."/>
            <person name="Buitendag C."/>
            <person name="Ceriani C."/>
            <person name="Del Mar Angel L."/>
            <person name="du Plessis D."/>
            <person name="Fuchs T."/>
            <person name="Gasser K."/>
            <person name="Kramer D."/>
            <person name="Li W."/>
            <person name="Munsamy K."/>
            <person name="Piso A."/>
            <person name="Price J.L."/>
            <person name="Sonnekus B."/>
            <person name="Thomas C."/>
            <person name="van der Nest A."/>
            <person name="van Dijk A."/>
            <person name="van Heerden A."/>
            <person name="van Vuuren N."/>
            <person name="Yilmaz N."/>
            <person name="Duong T.A."/>
            <person name="van der Merwe N.A."/>
            <person name="Wingfield M.J."/>
            <person name="Wingfield B.D."/>
        </authorList>
    </citation>
    <scope>NUCLEOTIDE SEQUENCE [LARGE SCALE GENOMIC DNA]</scope>
    <source>
        <strain evidence="2 3">CMW 18167</strain>
    </source>
</reference>
<proteinExistence type="predicted"/>
<evidence type="ECO:0000313" key="2">
    <source>
        <dbReference type="EMBL" id="KAL1881745.1"/>
    </source>
</evidence>
<name>A0ABR3Y196_9EURO</name>
<feature type="region of interest" description="Disordered" evidence="1">
    <location>
        <begin position="1"/>
        <end position="34"/>
    </location>
</feature>
<evidence type="ECO:0000256" key="1">
    <source>
        <dbReference type="SAM" id="MobiDB-lite"/>
    </source>
</evidence>
<gene>
    <name evidence="2" type="ORF">Plec18167_003344</name>
</gene>
<comment type="caution">
    <text evidence="2">The sequence shown here is derived from an EMBL/GenBank/DDBJ whole genome shotgun (WGS) entry which is preliminary data.</text>
</comment>
<evidence type="ECO:0000313" key="3">
    <source>
        <dbReference type="Proteomes" id="UP001583193"/>
    </source>
</evidence>
<dbReference type="Proteomes" id="UP001583193">
    <property type="component" value="Unassembled WGS sequence"/>
</dbReference>
<feature type="compositionally biased region" description="Basic and acidic residues" evidence="1">
    <location>
        <begin position="10"/>
        <end position="23"/>
    </location>
</feature>
<keyword evidence="3" id="KW-1185">Reference proteome</keyword>
<accession>A0ABR3Y196</accession>
<dbReference type="EMBL" id="JAVDPF010000007">
    <property type="protein sequence ID" value="KAL1881745.1"/>
    <property type="molecule type" value="Genomic_DNA"/>
</dbReference>
<sequence>MELMPQAAKVEGKGDGEKQRERAISPSSSSRPGQVSLCCRVLHRNITSPSSFIPVPVVCIVTVVVSLTATSSASQIPLLLRCGCGSSSRPLPVAQRFVRNALVRQLLVARINKKHGCW</sequence>
<organism evidence="2 3">
    <name type="scientific">Paecilomyces lecythidis</name>
    <dbReference type="NCBI Taxonomy" id="3004212"/>
    <lineage>
        <taxon>Eukaryota</taxon>
        <taxon>Fungi</taxon>
        <taxon>Dikarya</taxon>
        <taxon>Ascomycota</taxon>
        <taxon>Pezizomycotina</taxon>
        <taxon>Eurotiomycetes</taxon>
        <taxon>Eurotiomycetidae</taxon>
        <taxon>Eurotiales</taxon>
        <taxon>Thermoascaceae</taxon>
        <taxon>Paecilomyces</taxon>
    </lineage>
</organism>
<protein>
    <submittedName>
        <fullName evidence="2">Uncharacterized protein</fullName>
    </submittedName>
</protein>